<reference evidence="8 9" key="1">
    <citation type="submission" date="2024-09" db="EMBL/GenBank/DDBJ databases">
        <authorList>
            <person name="Sun Q."/>
            <person name="Mori K."/>
        </authorList>
    </citation>
    <scope>NUCLEOTIDE SEQUENCE [LARGE SCALE GENOMIC DNA]</scope>
    <source>
        <strain evidence="8 9">JCM 12520</strain>
    </source>
</reference>
<keyword evidence="4" id="KW-0732">Signal</keyword>
<dbReference type="NCBIfam" id="TIGR01167">
    <property type="entry name" value="LPXTG_anchor"/>
    <property type="match status" value="1"/>
</dbReference>
<keyword evidence="5" id="KW-0572">Peptidoglycan-anchor</keyword>
<dbReference type="EMBL" id="JBHMAG010000002">
    <property type="protein sequence ID" value="MFB9750158.1"/>
    <property type="molecule type" value="Genomic_DNA"/>
</dbReference>
<proteinExistence type="predicted"/>
<keyword evidence="6" id="KW-1133">Transmembrane helix</keyword>
<evidence type="ECO:0000259" key="7">
    <source>
        <dbReference type="Pfam" id="PF00746"/>
    </source>
</evidence>
<protein>
    <submittedName>
        <fullName evidence="8">LPXTG cell wall anchor domain-containing protein</fullName>
    </submittedName>
</protein>
<evidence type="ECO:0000256" key="4">
    <source>
        <dbReference type="ARBA" id="ARBA00022729"/>
    </source>
</evidence>
<dbReference type="RefSeq" id="WP_379116134.1">
    <property type="nucleotide sequence ID" value="NZ_JBHMAG010000002.1"/>
</dbReference>
<evidence type="ECO:0000313" key="9">
    <source>
        <dbReference type="Proteomes" id="UP001589619"/>
    </source>
</evidence>
<organism evidence="8 9">
    <name type="scientific">Paenibacillus hodogayensis</name>
    <dbReference type="NCBI Taxonomy" id="279208"/>
    <lineage>
        <taxon>Bacteria</taxon>
        <taxon>Bacillati</taxon>
        <taxon>Bacillota</taxon>
        <taxon>Bacilli</taxon>
        <taxon>Bacillales</taxon>
        <taxon>Paenibacillaceae</taxon>
        <taxon>Paenibacillus</taxon>
    </lineage>
</organism>
<keyword evidence="2" id="KW-0134">Cell wall</keyword>
<dbReference type="InterPro" id="IPR019931">
    <property type="entry name" value="LPXTG_anchor"/>
</dbReference>
<sequence length="45" mass="4873">MPTPLVPVLPETGEESKALFYVTGAVFIVAALWLLRRDSVSRGGK</sequence>
<evidence type="ECO:0000256" key="5">
    <source>
        <dbReference type="ARBA" id="ARBA00023088"/>
    </source>
</evidence>
<keyword evidence="3" id="KW-0964">Secreted</keyword>
<feature type="transmembrane region" description="Helical" evidence="6">
    <location>
        <begin position="18"/>
        <end position="35"/>
    </location>
</feature>
<evidence type="ECO:0000256" key="6">
    <source>
        <dbReference type="SAM" id="Phobius"/>
    </source>
</evidence>
<feature type="domain" description="Gram-positive cocci surface proteins LPxTG" evidence="7">
    <location>
        <begin position="7"/>
        <end position="36"/>
    </location>
</feature>
<dbReference type="Proteomes" id="UP001589619">
    <property type="component" value="Unassembled WGS sequence"/>
</dbReference>
<name>A0ABV5VPT3_9BACL</name>
<evidence type="ECO:0000256" key="3">
    <source>
        <dbReference type="ARBA" id="ARBA00022525"/>
    </source>
</evidence>
<accession>A0ABV5VPT3</accession>
<keyword evidence="9" id="KW-1185">Reference proteome</keyword>
<gene>
    <name evidence="8" type="ORF">ACFFNY_01110</name>
</gene>
<comment type="caution">
    <text evidence="8">The sequence shown here is derived from an EMBL/GenBank/DDBJ whole genome shotgun (WGS) entry which is preliminary data.</text>
</comment>
<comment type="subcellular location">
    <subcellularLocation>
        <location evidence="1">Secreted</location>
        <location evidence="1">Cell wall</location>
        <topology evidence="1">Peptidoglycan-anchor</topology>
    </subcellularLocation>
</comment>
<evidence type="ECO:0000313" key="8">
    <source>
        <dbReference type="EMBL" id="MFB9750158.1"/>
    </source>
</evidence>
<evidence type="ECO:0000256" key="2">
    <source>
        <dbReference type="ARBA" id="ARBA00022512"/>
    </source>
</evidence>
<dbReference type="Pfam" id="PF00746">
    <property type="entry name" value="Gram_pos_anchor"/>
    <property type="match status" value="1"/>
</dbReference>
<keyword evidence="6" id="KW-0472">Membrane</keyword>
<keyword evidence="6" id="KW-0812">Transmembrane</keyword>
<evidence type="ECO:0000256" key="1">
    <source>
        <dbReference type="ARBA" id="ARBA00004168"/>
    </source>
</evidence>